<dbReference type="SMART" id="SM00346">
    <property type="entry name" value="HTH_ICLR"/>
    <property type="match status" value="1"/>
</dbReference>
<dbReference type="SUPFAM" id="SSF46785">
    <property type="entry name" value="Winged helix' DNA-binding domain"/>
    <property type="match status" value="1"/>
</dbReference>
<dbReference type="GO" id="GO:0003677">
    <property type="term" value="F:DNA binding"/>
    <property type="evidence" value="ECO:0007669"/>
    <property type="project" value="UniProtKB-KW"/>
</dbReference>
<protein>
    <recommendedName>
        <fullName evidence="5">Glycerol operon regulatory protein</fullName>
    </recommendedName>
</protein>
<evidence type="ECO:0000256" key="4">
    <source>
        <dbReference type="ARBA" id="ARBA00058938"/>
    </source>
</evidence>
<feature type="domain" description="IclR-ED" evidence="7">
    <location>
        <begin position="77"/>
        <end position="258"/>
    </location>
</feature>
<dbReference type="Gene3D" id="3.30.450.40">
    <property type="match status" value="1"/>
</dbReference>
<reference evidence="8 9" key="1">
    <citation type="submission" date="2019-03" db="EMBL/GenBank/DDBJ databases">
        <title>Whole genome sequence of a novel Rubrobacter taiwanensis strain, isolated from Yellowstone National Park.</title>
        <authorList>
            <person name="Freed S."/>
            <person name="Ramaley R.F."/>
            <person name="Kyndt J.A."/>
        </authorList>
    </citation>
    <scope>NUCLEOTIDE SEQUENCE [LARGE SCALE GENOMIC DNA]</scope>
    <source>
        <strain evidence="8 9">Yellowstone</strain>
    </source>
</reference>
<evidence type="ECO:0000259" key="7">
    <source>
        <dbReference type="PROSITE" id="PS51078"/>
    </source>
</evidence>
<keyword evidence="2" id="KW-0238">DNA-binding</keyword>
<dbReference type="AlphaFoldDB" id="A0A4R1BF01"/>
<dbReference type="InterPro" id="IPR036390">
    <property type="entry name" value="WH_DNA-bd_sf"/>
</dbReference>
<dbReference type="PROSITE" id="PS51077">
    <property type="entry name" value="HTH_ICLR"/>
    <property type="match status" value="1"/>
</dbReference>
<evidence type="ECO:0000256" key="3">
    <source>
        <dbReference type="ARBA" id="ARBA00023163"/>
    </source>
</evidence>
<gene>
    <name evidence="8" type="ORF">E0L93_12295</name>
</gene>
<name>A0A4R1BF01_9ACTN</name>
<organism evidence="8 9">
    <name type="scientific">Rubrobacter taiwanensis</name>
    <dbReference type="NCBI Taxonomy" id="185139"/>
    <lineage>
        <taxon>Bacteria</taxon>
        <taxon>Bacillati</taxon>
        <taxon>Actinomycetota</taxon>
        <taxon>Rubrobacteria</taxon>
        <taxon>Rubrobacterales</taxon>
        <taxon>Rubrobacteraceae</taxon>
        <taxon>Rubrobacter</taxon>
    </lineage>
</organism>
<keyword evidence="9" id="KW-1185">Reference proteome</keyword>
<dbReference type="Proteomes" id="UP000295244">
    <property type="component" value="Unassembled WGS sequence"/>
</dbReference>
<dbReference type="OrthoDB" id="8479143at2"/>
<keyword evidence="3" id="KW-0804">Transcription</keyword>
<dbReference type="InterPro" id="IPR014757">
    <property type="entry name" value="Tscrpt_reg_IclR_C"/>
</dbReference>
<sequence>MGRGSTAAGSGNGVQTVERALDILELLSRRRGELGVSEIGSEVGLAGGTVHRLLSTLTARGYARQNPATRKYVLGPRALTLASAVRERLGVLARPFLRELMEISGESANLAALDKNSIVYMEQVPAPRMVRMFTEPGNRVPPHCTGTGKVLLAYQPEEAVDSIIRRSGLPRFTPRTITDPDRLREELACIREQGYALDTEEMEEGVRCLAAPVFAPDGKVLAAMSISGPAGRLDEERIRELIPHIRRIAESFSASLDVSPEAASGGGDDPGPG</sequence>
<dbReference type="FunFam" id="1.10.10.10:FF:000056">
    <property type="entry name" value="IclR family transcriptional regulator"/>
    <property type="match status" value="1"/>
</dbReference>
<dbReference type="GO" id="GO:0003700">
    <property type="term" value="F:DNA-binding transcription factor activity"/>
    <property type="evidence" value="ECO:0007669"/>
    <property type="project" value="TreeGrafter"/>
</dbReference>
<evidence type="ECO:0000256" key="2">
    <source>
        <dbReference type="ARBA" id="ARBA00023125"/>
    </source>
</evidence>
<dbReference type="RefSeq" id="WP_132692355.1">
    <property type="nucleotide sequence ID" value="NZ_SKBU01000023.1"/>
</dbReference>
<evidence type="ECO:0000313" key="8">
    <source>
        <dbReference type="EMBL" id="TCJ15598.1"/>
    </source>
</evidence>
<feature type="domain" description="HTH iclR-type" evidence="6">
    <location>
        <begin position="14"/>
        <end position="76"/>
    </location>
</feature>
<dbReference type="Pfam" id="PF09339">
    <property type="entry name" value="HTH_IclR"/>
    <property type="match status" value="1"/>
</dbReference>
<comment type="function">
    <text evidence="4">May be an activator protein for the gylABX operon.</text>
</comment>
<dbReference type="InterPro" id="IPR029016">
    <property type="entry name" value="GAF-like_dom_sf"/>
</dbReference>
<comment type="caution">
    <text evidence="8">The sequence shown here is derived from an EMBL/GenBank/DDBJ whole genome shotgun (WGS) entry which is preliminary data.</text>
</comment>
<dbReference type="PANTHER" id="PTHR30136">
    <property type="entry name" value="HELIX-TURN-HELIX TRANSCRIPTIONAL REGULATOR, ICLR FAMILY"/>
    <property type="match status" value="1"/>
</dbReference>
<proteinExistence type="predicted"/>
<evidence type="ECO:0000313" key="9">
    <source>
        <dbReference type="Proteomes" id="UP000295244"/>
    </source>
</evidence>
<evidence type="ECO:0000256" key="1">
    <source>
        <dbReference type="ARBA" id="ARBA00023015"/>
    </source>
</evidence>
<dbReference type="InterPro" id="IPR050707">
    <property type="entry name" value="HTH_MetabolicPath_Reg"/>
</dbReference>
<evidence type="ECO:0000256" key="5">
    <source>
        <dbReference type="ARBA" id="ARBA00070406"/>
    </source>
</evidence>
<evidence type="ECO:0000259" key="6">
    <source>
        <dbReference type="PROSITE" id="PS51077"/>
    </source>
</evidence>
<dbReference type="Gene3D" id="1.10.10.10">
    <property type="entry name" value="Winged helix-like DNA-binding domain superfamily/Winged helix DNA-binding domain"/>
    <property type="match status" value="1"/>
</dbReference>
<dbReference type="PANTHER" id="PTHR30136:SF24">
    <property type="entry name" value="HTH-TYPE TRANSCRIPTIONAL REPRESSOR ALLR"/>
    <property type="match status" value="1"/>
</dbReference>
<dbReference type="Pfam" id="PF01614">
    <property type="entry name" value="IclR_C"/>
    <property type="match status" value="1"/>
</dbReference>
<dbReference type="GO" id="GO:0045892">
    <property type="term" value="P:negative regulation of DNA-templated transcription"/>
    <property type="evidence" value="ECO:0007669"/>
    <property type="project" value="TreeGrafter"/>
</dbReference>
<dbReference type="SUPFAM" id="SSF55781">
    <property type="entry name" value="GAF domain-like"/>
    <property type="match status" value="1"/>
</dbReference>
<dbReference type="InterPro" id="IPR036388">
    <property type="entry name" value="WH-like_DNA-bd_sf"/>
</dbReference>
<accession>A0A4R1BF01</accession>
<dbReference type="PROSITE" id="PS51078">
    <property type="entry name" value="ICLR_ED"/>
    <property type="match status" value="1"/>
</dbReference>
<dbReference type="InterPro" id="IPR005471">
    <property type="entry name" value="Tscrpt_reg_IclR_N"/>
</dbReference>
<dbReference type="EMBL" id="SKBU01000023">
    <property type="protein sequence ID" value="TCJ15598.1"/>
    <property type="molecule type" value="Genomic_DNA"/>
</dbReference>
<keyword evidence="1" id="KW-0805">Transcription regulation</keyword>